<comment type="caution">
    <text evidence="1">The sequence shown here is derived from an EMBL/GenBank/DDBJ whole genome shotgun (WGS) entry which is preliminary data.</text>
</comment>
<protein>
    <submittedName>
        <fullName evidence="1">Uncharacterized protein</fullName>
    </submittedName>
</protein>
<evidence type="ECO:0000313" key="2">
    <source>
        <dbReference type="Proteomes" id="UP001163846"/>
    </source>
</evidence>
<gene>
    <name evidence="1" type="ORF">F5878DRAFT_227800</name>
</gene>
<sequence>MHDLDLSKVILDHRTSLSSVFDPEFEKCLNHGMRVMELQLDNPKILASAKFKLRTFPQLTTIKIVGFIPASFSWLPNLSLNHPTLNELWLHDFRQRHLDRRTPPFISSFVETSQQMNLTQSFKIKKIGLRRTIPLSSRRWYVMGLTLSVFNTSLVEILTLVASSFPKLEALTLGPDCSYGPKATYRFSDVATVLGQFSRLRTLSLVEPSRILNFRSDEFFPLVRPVDPANTIDVLYARVETGTLWYASRLARDVRSLDAIHFDDMGYTHDTQDHWALRGWLHVLNGDREVRGTVERDTFLSRKISLETRMLPPSLLALEVF</sequence>
<organism evidence="1 2">
    <name type="scientific">Lentinula raphanica</name>
    <dbReference type="NCBI Taxonomy" id="153919"/>
    <lineage>
        <taxon>Eukaryota</taxon>
        <taxon>Fungi</taxon>
        <taxon>Dikarya</taxon>
        <taxon>Basidiomycota</taxon>
        <taxon>Agaricomycotina</taxon>
        <taxon>Agaricomycetes</taxon>
        <taxon>Agaricomycetidae</taxon>
        <taxon>Agaricales</taxon>
        <taxon>Marasmiineae</taxon>
        <taxon>Omphalotaceae</taxon>
        <taxon>Lentinula</taxon>
    </lineage>
</organism>
<keyword evidence="2" id="KW-1185">Reference proteome</keyword>
<name>A0AA38UCJ8_9AGAR</name>
<dbReference type="Proteomes" id="UP001163846">
    <property type="component" value="Unassembled WGS sequence"/>
</dbReference>
<proteinExistence type="predicted"/>
<accession>A0AA38UCJ8</accession>
<reference evidence="1" key="1">
    <citation type="submission" date="2022-08" db="EMBL/GenBank/DDBJ databases">
        <authorList>
            <consortium name="DOE Joint Genome Institute"/>
            <person name="Min B."/>
            <person name="Riley R."/>
            <person name="Sierra-Patev S."/>
            <person name="Naranjo-Ortiz M."/>
            <person name="Looney B."/>
            <person name="Konkel Z."/>
            <person name="Slot J.C."/>
            <person name="Sakamoto Y."/>
            <person name="Steenwyk J.L."/>
            <person name="Rokas A."/>
            <person name="Carro J."/>
            <person name="Camarero S."/>
            <person name="Ferreira P."/>
            <person name="Molpeceres G."/>
            <person name="Ruiz-Duenas F.J."/>
            <person name="Serrano A."/>
            <person name="Henrissat B."/>
            <person name="Drula E."/>
            <person name="Hughes K.W."/>
            <person name="Mata J.L."/>
            <person name="Ishikawa N.K."/>
            <person name="Vargas-Isla R."/>
            <person name="Ushijima S."/>
            <person name="Smith C.A."/>
            <person name="Ahrendt S."/>
            <person name="Andreopoulos W."/>
            <person name="He G."/>
            <person name="Labutti K."/>
            <person name="Lipzen A."/>
            <person name="Ng V."/>
            <person name="Sandor L."/>
            <person name="Barry K."/>
            <person name="Martinez A.T."/>
            <person name="Xiao Y."/>
            <person name="Gibbons J.G."/>
            <person name="Terashima K."/>
            <person name="Hibbett D.S."/>
            <person name="Grigoriev I.V."/>
        </authorList>
    </citation>
    <scope>NUCLEOTIDE SEQUENCE</scope>
    <source>
        <strain evidence="1">TFB9207</strain>
    </source>
</reference>
<dbReference type="AlphaFoldDB" id="A0AA38UCJ8"/>
<evidence type="ECO:0000313" key="1">
    <source>
        <dbReference type="EMBL" id="KAJ3837164.1"/>
    </source>
</evidence>
<dbReference type="EMBL" id="MU806265">
    <property type="protein sequence ID" value="KAJ3837164.1"/>
    <property type="molecule type" value="Genomic_DNA"/>
</dbReference>